<comment type="caution">
    <text evidence="1">The sequence shown here is derived from an EMBL/GenBank/DDBJ whole genome shotgun (WGS) entry which is preliminary data.</text>
</comment>
<gene>
    <name evidence="1" type="ORF">GGQ90_005199</name>
</gene>
<keyword evidence="2" id="KW-1185">Reference proteome</keyword>
<proteinExistence type="predicted"/>
<dbReference type="AlphaFoldDB" id="A0A7W6LXM1"/>
<accession>A0A7W6LXM1</accession>
<name>A0A7W6LXM1_9SPHN</name>
<evidence type="ECO:0000313" key="1">
    <source>
        <dbReference type="EMBL" id="MBB4151387.1"/>
    </source>
</evidence>
<reference evidence="1 2" key="1">
    <citation type="submission" date="2020-08" db="EMBL/GenBank/DDBJ databases">
        <title>Genomic Encyclopedia of Type Strains, Phase IV (KMG-IV): sequencing the most valuable type-strain genomes for metagenomic binning, comparative biology and taxonomic classification.</title>
        <authorList>
            <person name="Goeker M."/>
        </authorList>
    </citation>
    <scope>NUCLEOTIDE SEQUENCE [LARGE SCALE GENOMIC DNA]</scope>
    <source>
        <strain evidence="1 2">DSM 19371</strain>
    </source>
</reference>
<dbReference type="Proteomes" id="UP000590524">
    <property type="component" value="Unassembled WGS sequence"/>
</dbReference>
<organism evidence="1 2">
    <name type="scientific">Sphingobium scionense</name>
    <dbReference type="NCBI Taxonomy" id="1404341"/>
    <lineage>
        <taxon>Bacteria</taxon>
        <taxon>Pseudomonadati</taxon>
        <taxon>Pseudomonadota</taxon>
        <taxon>Alphaproteobacteria</taxon>
        <taxon>Sphingomonadales</taxon>
        <taxon>Sphingomonadaceae</taxon>
        <taxon>Sphingobium</taxon>
    </lineage>
</organism>
<evidence type="ECO:0000313" key="2">
    <source>
        <dbReference type="Proteomes" id="UP000590524"/>
    </source>
</evidence>
<protein>
    <submittedName>
        <fullName evidence="1">Uncharacterized protein</fullName>
    </submittedName>
</protein>
<dbReference type="EMBL" id="JACIEU010000036">
    <property type="protein sequence ID" value="MBB4151387.1"/>
    <property type="molecule type" value="Genomic_DNA"/>
</dbReference>
<sequence length="29" mass="3448">MNLWRLATWPAGIQSMDMREVSKWTREPG</sequence>